<dbReference type="Proteomes" id="UP000234681">
    <property type="component" value="Chromosome 14"/>
</dbReference>
<name>A6JCY4_RAT</name>
<evidence type="ECO:0000313" key="1">
    <source>
        <dbReference type="EMBL" id="EDL89906.1"/>
    </source>
</evidence>
<sequence>MVFCCGPFNPPVLYPCPRLFGKTHQKRALDPITDGCEPPCGCWELNSGPLEEQSVLLTAEQSLQSVFRDFLKRPRCLIIFNFSYFDKRRALLHSLG</sequence>
<proteinExistence type="predicted"/>
<evidence type="ECO:0000313" key="2">
    <source>
        <dbReference type="Proteomes" id="UP000234681"/>
    </source>
</evidence>
<gene>
    <name evidence="1" type="ORF">rCG_56979</name>
</gene>
<reference evidence="2" key="1">
    <citation type="submission" date="2005-09" db="EMBL/GenBank/DDBJ databases">
        <authorList>
            <person name="Mural R.J."/>
            <person name="Li P.W."/>
            <person name="Adams M.D."/>
            <person name="Amanatides P.G."/>
            <person name="Baden-Tillson H."/>
            <person name="Barnstead M."/>
            <person name="Chin S.H."/>
            <person name="Dew I."/>
            <person name="Evans C.A."/>
            <person name="Ferriera S."/>
            <person name="Flanigan M."/>
            <person name="Fosler C."/>
            <person name="Glodek A."/>
            <person name="Gu Z."/>
            <person name="Holt R.A."/>
            <person name="Jennings D."/>
            <person name="Kraft C.L."/>
            <person name="Lu F."/>
            <person name="Nguyen T."/>
            <person name="Nusskern D.R."/>
            <person name="Pfannkoch C.M."/>
            <person name="Sitter C."/>
            <person name="Sutton G.G."/>
            <person name="Venter J.C."/>
            <person name="Wang Z."/>
            <person name="Woodage T."/>
            <person name="Zheng X.H."/>
            <person name="Zhong F."/>
        </authorList>
    </citation>
    <scope>NUCLEOTIDE SEQUENCE [LARGE SCALE GENOMIC DNA]</scope>
    <source>
        <strain>BN</strain>
        <strain evidence="2">Sprague-Dawley</strain>
    </source>
</reference>
<protein>
    <submittedName>
        <fullName evidence="1">RCG56979</fullName>
    </submittedName>
</protein>
<organism evidence="1 2">
    <name type="scientific">Rattus norvegicus</name>
    <name type="common">Rat</name>
    <dbReference type="NCBI Taxonomy" id="10116"/>
    <lineage>
        <taxon>Eukaryota</taxon>
        <taxon>Metazoa</taxon>
        <taxon>Chordata</taxon>
        <taxon>Craniata</taxon>
        <taxon>Vertebrata</taxon>
        <taxon>Euteleostomi</taxon>
        <taxon>Mammalia</taxon>
        <taxon>Eutheria</taxon>
        <taxon>Euarchontoglires</taxon>
        <taxon>Glires</taxon>
        <taxon>Rodentia</taxon>
        <taxon>Myomorpha</taxon>
        <taxon>Muroidea</taxon>
        <taxon>Muridae</taxon>
        <taxon>Murinae</taxon>
        <taxon>Rattus</taxon>
    </lineage>
</organism>
<accession>A6JCY4</accession>
<dbReference type="EMBL" id="CH473981">
    <property type="protein sequence ID" value="EDL89906.1"/>
    <property type="molecule type" value="Genomic_DNA"/>
</dbReference>
<dbReference type="AlphaFoldDB" id="A6JCY4"/>